<sequence length="594" mass="66615">MKKLLTLAVAALMTVSLAGCGSSKAENKLVVGQDKMNGEFIEGFGNNSYDKSIRDLIHGYNPVIVDNDGNIKWETKVTLKGEPAVKNNKDGSKTFTVTLNDGLKWNDGKPVTANDYVMTYLMRASKSWIDANGNPTGYEIEGYDAFSAGKTETFSGVKMIDDHSFSITIAAKNLPYYWEKNFLWSYPLPAHVVAKDVKITSDDKGAKIAKKDQAAIADYVKNTFLKNPTVTCGPYKFEGFKNQQVQLTLNKEYAGNWEGKKPSIEKITVKAIDMDKDVDTLVAGEVDIVAGAIEAEKIDKVKAQGDKFTISSYPRNGYGNMPISCYYGATKDVNVRQALAYIVDTNKIAQAAMGAYGKPCYSDYGAAQKVYIDNKEWVDKNLNTYSFSIANANKALDKSDYKYEKDGKTPFDAKKASKDYLRYNSKGEVLLISHLGSEKNTITDNIKLQLTKNAPQVGIKYEITVKDFETMLNIYYQKQKAEVKYNVYNMASGFNEVPDPEADYHGKYEKVANFNPYGLNDAELNKAIENLKASKDEKEFSENWKAYQKRWNYLLPTIPTYTNDYYDFAASKVKGFKTTPFRDWANSICNFSIE</sequence>
<feature type="signal peptide" evidence="4">
    <location>
        <begin position="1"/>
        <end position="18"/>
    </location>
</feature>
<dbReference type="RefSeq" id="WP_119957636.1">
    <property type="nucleotide sequence ID" value="NZ_DBGCQV010000034.1"/>
</dbReference>
<comment type="similarity">
    <text evidence="1">Belongs to the bacterial solute-binding protein 5 family.</text>
</comment>
<dbReference type="SUPFAM" id="SSF53850">
    <property type="entry name" value="Periplasmic binding protein-like II"/>
    <property type="match status" value="1"/>
</dbReference>
<evidence type="ECO:0000256" key="1">
    <source>
        <dbReference type="ARBA" id="ARBA00005695"/>
    </source>
</evidence>
<feature type="chain" id="PRO_5038939764" evidence="4">
    <location>
        <begin position="19"/>
        <end position="594"/>
    </location>
</feature>
<keyword evidence="7" id="KW-1185">Reference proteome</keyword>
<dbReference type="GO" id="GO:0015833">
    <property type="term" value="P:peptide transport"/>
    <property type="evidence" value="ECO:0007669"/>
    <property type="project" value="TreeGrafter"/>
</dbReference>
<dbReference type="Proteomes" id="UP000295773">
    <property type="component" value="Unassembled WGS sequence"/>
</dbReference>
<keyword evidence="2" id="KW-0813">Transport</keyword>
<dbReference type="GO" id="GO:1904680">
    <property type="term" value="F:peptide transmembrane transporter activity"/>
    <property type="evidence" value="ECO:0007669"/>
    <property type="project" value="TreeGrafter"/>
</dbReference>
<reference evidence="6 7" key="1">
    <citation type="submission" date="2019-03" db="EMBL/GenBank/DDBJ databases">
        <title>Genomic Encyclopedia of Type Strains, Phase IV (KMG-IV): sequencing the most valuable type-strain genomes for metagenomic binning, comparative biology and taxonomic classification.</title>
        <authorList>
            <person name="Goeker M."/>
        </authorList>
    </citation>
    <scope>NUCLEOTIDE SEQUENCE [LARGE SCALE GENOMIC DNA]</scope>
    <source>
        <strain evidence="6 7">DSM 29481</strain>
    </source>
</reference>
<dbReference type="PIRSF" id="PIRSF002741">
    <property type="entry name" value="MppA"/>
    <property type="match status" value="1"/>
</dbReference>
<feature type="domain" description="Solute-binding protein family 5" evidence="5">
    <location>
        <begin position="88"/>
        <end position="509"/>
    </location>
</feature>
<keyword evidence="3 4" id="KW-0732">Signal</keyword>
<evidence type="ECO:0000256" key="2">
    <source>
        <dbReference type="ARBA" id="ARBA00022448"/>
    </source>
</evidence>
<accession>A0A4R3T762</accession>
<comment type="caution">
    <text evidence="6">The sequence shown here is derived from an EMBL/GenBank/DDBJ whole genome shotgun (WGS) entry which is preliminary data.</text>
</comment>
<organism evidence="6 7">
    <name type="scientific">Longicatena caecimuris</name>
    <dbReference type="NCBI Taxonomy" id="1796635"/>
    <lineage>
        <taxon>Bacteria</taxon>
        <taxon>Bacillati</taxon>
        <taxon>Bacillota</taxon>
        <taxon>Erysipelotrichia</taxon>
        <taxon>Erysipelotrichales</taxon>
        <taxon>Erysipelotrichaceae</taxon>
        <taxon>Longicatena</taxon>
    </lineage>
</organism>
<evidence type="ECO:0000313" key="7">
    <source>
        <dbReference type="Proteomes" id="UP000295773"/>
    </source>
</evidence>
<dbReference type="CDD" id="cd00995">
    <property type="entry name" value="PBP2_NikA_DppA_OppA_like"/>
    <property type="match status" value="1"/>
</dbReference>
<evidence type="ECO:0000313" key="6">
    <source>
        <dbReference type="EMBL" id="TCU57571.1"/>
    </source>
</evidence>
<evidence type="ECO:0000259" key="5">
    <source>
        <dbReference type="Pfam" id="PF00496"/>
    </source>
</evidence>
<dbReference type="InterPro" id="IPR030678">
    <property type="entry name" value="Peptide/Ni-bd"/>
</dbReference>
<name>A0A4R3T762_9FIRM</name>
<evidence type="ECO:0000256" key="4">
    <source>
        <dbReference type="SAM" id="SignalP"/>
    </source>
</evidence>
<proteinExistence type="inferred from homology"/>
<evidence type="ECO:0000256" key="3">
    <source>
        <dbReference type="ARBA" id="ARBA00022729"/>
    </source>
</evidence>
<dbReference type="AlphaFoldDB" id="A0A4R3T762"/>
<dbReference type="InterPro" id="IPR039424">
    <property type="entry name" value="SBP_5"/>
</dbReference>
<dbReference type="GO" id="GO:0043190">
    <property type="term" value="C:ATP-binding cassette (ABC) transporter complex"/>
    <property type="evidence" value="ECO:0007669"/>
    <property type="project" value="InterPro"/>
</dbReference>
<dbReference type="Pfam" id="PF00496">
    <property type="entry name" value="SBP_bac_5"/>
    <property type="match status" value="1"/>
</dbReference>
<dbReference type="PANTHER" id="PTHR30290:SF9">
    <property type="entry name" value="OLIGOPEPTIDE-BINDING PROTEIN APPA"/>
    <property type="match status" value="1"/>
</dbReference>
<dbReference type="Gene3D" id="3.10.105.10">
    <property type="entry name" value="Dipeptide-binding Protein, Domain 3"/>
    <property type="match status" value="1"/>
</dbReference>
<dbReference type="Gene3D" id="3.40.190.10">
    <property type="entry name" value="Periplasmic binding protein-like II"/>
    <property type="match status" value="1"/>
</dbReference>
<dbReference type="PROSITE" id="PS51257">
    <property type="entry name" value="PROKAR_LIPOPROTEIN"/>
    <property type="match status" value="1"/>
</dbReference>
<dbReference type="InterPro" id="IPR000914">
    <property type="entry name" value="SBP_5_dom"/>
</dbReference>
<protein>
    <submittedName>
        <fullName evidence="6">Peptide/nickel transport system substrate-binding protein</fullName>
    </submittedName>
</protein>
<dbReference type="EMBL" id="SMBP01000018">
    <property type="protein sequence ID" value="TCU57571.1"/>
    <property type="molecule type" value="Genomic_DNA"/>
</dbReference>
<gene>
    <name evidence="6" type="ORF">EDD61_11814</name>
</gene>
<dbReference type="PANTHER" id="PTHR30290">
    <property type="entry name" value="PERIPLASMIC BINDING COMPONENT OF ABC TRANSPORTER"/>
    <property type="match status" value="1"/>
</dbReference>
<dbReference type="GO" id="GO:0042597">
    <property type="term" value="C:periplasmic space"/>
    <property type="evidence" value="ECO:0007669"/>
    <property type="project" value="UniProtKB-ARBA"/>
</dbReference>